<dbReference type="AlphaFoldDB" id="A0A3B1BR85"/>
<evidence type="ECO:0000256" key="1">
    <source>
        <dbReference type="ARBA" id="ARBA00023015"/>
    </source>
</evidence>
<dbReference type="Pfam" id="PF04353">
    <property type="entry name" value="Rsd_AlgQ"/>
    <property type="match status" value="1"/>
</dbReference>
<name>A0A3B1BR85_9ZZZZ</name>
<evidence type="ECO:0000256" key="2">
    <source>
        <dbReference type="ARBA" id="ARBA00023163"/>
    </source>
</evidence>
<proteinExistence type="predicted"/>
<organism evidence="3">
    <name type="scientific">hydrothermal vent metagenome</name>
    <dbReference type="NCBI Taxonomy" id="652676"/>
    <lineage>
        <taxon>unclassified sequences</taxon>
        <taxon>metagenomes</taxon>
        <taxon>ecological metagenomes</taxon>
    </lineage>
</organism>
<dbReference type="InterPro" id="IPR038309">
    <property type="entry name" value="Rsd/AlgQ_sf"/>
</dbReference>
<dbReference type="GO" id="GO:0006355">
    <property type="term" value="P:regulation of DNA-templated transcription"/>
    <property type="evidence" value="ECO:0007669"/>
    <property type="project" value="InterPro"/>
</dbReference>
<protein>
    <recommendedName>
        <fullName evidence="4">Regulator of sigma D</fullName>
    </recommendedName>
</protein>
<evidence type="ECO:0008006" key="4">
    <source>
        <dbReference type="Google" id="ProtNLM"/>
    </source>
</evidence>
<reference evidence="3" key="1">
    <citation type="submission" date="2018-06" db="EMBL/GenBank/DDBJ databases">
        <authorList>
            <person name="Zhirakovskaya E."/>
        </authorList>
    </citation>
    <scope>NUCLEOTIDE SEQUENCE</scope>
</reference>
<dbReference type="InterPro" id="IPR007448">
    <property type="entry name" value="Sigma70_reg_Rsd_AlgQ"/>
</dbReference>
<dbReference type="EMBL" id="UOFZ01000150">
    <property type="protein sequence ID" value="VAX13978.1"/>
    <property type="molecule type" value="Genomic_DNA"/>
</dbReference>
<keyword evidence="2" id="KW-0804">Transcription</keyword>
<accession>A0A3B1BR85</accession>
<keyword evidence="1" id="KW-0805">Transcription regulation</keyword>
<evidence type="ECO:0000313" key="3">
    <source>
        <dbReference type="EMBL" id="VAX13978.1"/>
    </source>
</evidence>
<sequence>MQATAVIERREESHSKLRALLESRTETLSLLNELVAMRPFKPGPDVQALLQEYCESLVDYTASAHFQLYSYIEQGKERRSSVKDLAEAVYPRIAAATQHILDFNEKYERADDSSDLASLDNDLSQLGEILANRIQDEDQIIELFTQERDR</sequence>
<gene>
    <name evidence="3" type="ORF">MNBD_GAMMA24-1441</name>
</gene>
<dbReference type="Gene3D" id="1.20.120.1370">
    <property type="entry name" value="Regulator of RNA polymerase sigma(70) subunit, domain 4"/>
    <property type="match status" value="1"/>
</dbReference>